<evidence type="ECO:0000259" key="1">
    <source>
        <dbReference type="Pfam" id="PF00078"/>
    </source>
</evidence>
<dbReference type="OMA" id="LERYDNS"/>
<dbReference type="CDD" id="cd01644">
    <property type="entry name" value="RT_pepA17"/>
    <property type="match status" value="1"/>
</dbReference>
<dbReference type="InterPro" id="IPR043502">
    <property type="entry name" value="DNA/RNA_pol_sf"/>
</dbReference>
<evidence type="ECO:0000313" key="3">
    <source>
        <dbReference type="WBParaSite" id="HCON_00115460-00001"/>
    </source>
</evidence>
<proteinExistence type="predicted"/>
<accession>A0A7I4YNT4</accession>
<keyword evidence="2" id="KW-1185">Reference proteome</keyword>
<dbReference type="WBParaSite" id="HCON_00115460-00001">
    <property type="protein sequence ID" value="HCON_00115460-00001"/>
    <property type="gene ID" value="HCON_00115460"/>
</dbReference>
<dbReference type="Gene3D" id="3.10.10.10">
    <property type="entry name" value="HIV Type 1 Reverse Transcriptase, subunit A, domain 1"/>
    <property type="match status" value="1"/>
</dbReference>
<dbReference type="Pfam" id="PF05380">
    <property type="entry name" value="Peptidase_A17"/>
    <property type="match status" value="1"/>
</dbReference>
<dbReference type="SUPFAM" id="SSF56672">
    <property type="entry name" value="DNA/RNA polymerases"/>
    <property type="match status" value="1"/>
</dbReference>
<evidence type="ECO:0000313" key="2">
    <source>
        <dbReference type="Proteomes" id="UP000025227"/>
    </source>
</evidence>
<feature type="domain" description="Reverse transcriptase" evidence="1">
    <location>
        <begin position="217"/>
        <end position="334"/>
    </location>
</feature>
<sequence length="477" mass="54716">MPVTLPSGLHLLPTKAGNLITGSHLHPQQVLEIQTCEDVEKRGTVDHYWTLENEGTQEFSGPLQVEKADTDRQVWDKFNETIERREDGYYVRLPWKDNGLLLPDNKAIALRRLVNTWNALQRNPELPQRYNNVFEEQLRLKIVEDVPKQAKATGLVVHYIPHQAVLTPSKLTTKLRIVFDASAHYKGSPSLNEVLHRGPVILPPLFGILLRFRIGTIGIISDVEKAYLQVRLHESDRDATRCLWLHDYEKPPTLENIRTLRFTRVTFGLNSSSFLLAATTHYHLNSYTNDKMLVEEIKNNLYVDNLLLTANSLEEARYKYKQVKQMFGDLSMNLREFVSNDSALLSNMATADKSKDRNPKVLGIRWNSTVDNFQLACTVEVEEPVTKRTVASSVTSIYDPLGWITPLTHKAKVFIQSLWKANYMWDEKLPETRVNEWKDVVESIHGFRRDLPRMISERADQQLLVAFADASLEGMAT</sequence>
<reference evidence="3" key="1">
    <citation type="submission" date="2020-12" db="UniProtKB">
        <authorList>
            <consortium name="WormBaseParasite"/>
        </authorList>
    </citation>
    <scope>IDENTIFICATION</scope>
    <source>
        <strain evidence="3">MHco3</strain>
    </source>
</reference>
<dbReference type="PANTHER" id="PTHR47331">
    <property type="entry name" value="PHD-TYPE DOMAIN-CONTAINING PROTEIN"/>
    <property type="match status" value="1"/>
</dbReference>
<protein>
    <submittedName>
        <fullName evidence="3">Integrase catalytic domain-containing protein</fullName>
    </submittedName>
</protein>
<dbReference type="OrthoDB" id="5920525at2759"/>
<name>A0A7I4YNT4_HAECO</name>
<dbReference type="Gene3D" id="3.30.70.270">
    <property type="match status" value="1"/>
</dbReference>
<dbReference type="Proteomes" id="UP000025227">
    <property type="component" value="Unplaced"/>
</dbReference>
<dbReference type="Pfam" id="PF00078">
    <property type="entry name" value="RVT_1"/>
    <property type="match status" value="1"/>
</dbReference>
<dbReference type="InterPro" id="IPR000477">
    <property type="entry name" value="RT_dom"/>
</dbReference>
<organism evidence="2 3">
    <name type="scientific">Haemonchus contortus</name>
    <name type="common">Barber pole worm</name>
    <dbReference type="NCBI Taxonomy" id="6289"/>
    <lineage>
        <taxon>Eukaryota</taxon>
        <taxon>Metazoa</taxon>
        <taxon>Ecdysozoa</taxon>
        <taxon>Nematoda</taxon>
        <taxon>Chromadorea</taxon>
        <taxon>Rhabditida</taxon>
        <taxon>Rhabditina</taxon>
        <taxon>Rhabditomorpha</taxon>
        <taxon>Strongyloidea</taxon>
        <taxon>Trichostrongylidae</taxon>
        <taxon>Haemonchus</taxon>
    </lineage>
</organism>
<dbReference type="PANTHER" id="PTHR47331:SF1">
    <property type="entry name" value="GAG-LIKE PROTEIN"/>
    <property type="match status" value="1"/>
</dbReference>
<dbReference type="AlphaFoldDB" id="A0A7I4YNT4"/>
<dbReference type="InterPro" id="IPR008042">
    <property type="entry name" value="Retrotrans_Pao"/>
</dbReference>
<dbReference type="InterPro" id="IPR043128">
    <property type="entry name" value="Rev_trsase/Diguanyl_cyclase"/>
</dbReference>